<dbReference type="SUPFAM" id="SSF52540">
    <property type="entry name" value="P-loop containing nucleoside triphosphate hydrolases"/>
    <property type="match status" value="2"/>
</dbReference>
<feature type="region of interest" description="Disordered" evidence="7">
    <location>
        <begin position="137"/>
        <end position="157"/>
    </location>
</feature>
<evidence type="ECO:0000256" key="2">
    <source>
        <dbReference type="ARBA" id="ARBA00022614"/>
    </source>
</evidence>
<dbReference type="CDD" id="cd14798">
    <property type="entry name" value="RX-CC_like"/>
    <property type="match status" value="1"/>
</dbReference>
<organism evidence="12">
    <name type="scientific">Zea mays</name>
    <name type="common">Maize</name>
    <dbReference type="NCBI Taxonomy" id="4577"/>
    <lineage>
        <taxon>Eukaryota</taxon>
        <taxon>Viridiplantae</taxon>
        <taxon>Streptophyta</taxon>
        <taxon>Embryophyta</taxon>
        <taxon>Tracheophyta</taxon>
        <taxon>Spermatophyta</taxon>
        <taxon>Magnoliopsida</taxon>
        <taxon>Liliopsida</taxon>
        <taxon>Poales</taxon>
        <taxon>Poaceae</taxon>
        <taxon>PACMAD clade</taxon>
        <taxon>Panicoideae</taxon>
        <taxon>Andropogonodae</taxon>
        <taxon>Andropogoneae</taxon>
        <taxon>Tripsacinae</taxon>
        <taxon>Zea</taxon>
    </lineage>
</organism>
<proteinExistence type="inferred from homology"/>
<dbReference type="Gene3D" id="3.40.50.300">
    <property type="entry name" value="P-loop containing nucleotide triphosphate hydrolases"/>
    <property type="match status" value="2"/>
</dbReference>
<feature type="domain" description="Disease resistance N-terminal" evidence="9">
    <location>
        <begin position="14"/>
        <end position="100"/>
    </location>
</feature>
<dbReference type="PANTHER" id="PTHR23155">
    <property type="entry name" value="DISEASE RESISTANCE PROTEIN RP"/>
    <property type="match status" value="1"/>
</dbReference>
<evidence type="ECO:0000256" key="4">
    <source>
        <dbReference type="ARBA" id="ARBA00022741"/>
    </source>
</evidence>
<dbReference type="InterPro" id="IPR058922">
    <property type="entry name" value="WHD_DRP"/>
</dbReference>
<dbReference type="InterPro" id="IPR027417">
    <property type="entry name" value="P-loop_NTPase"/>
</dbReference>
<feature type="domain" description="NB-ARC" evidence="8">
    <location>
        <begin position="166"/>
        <end position="346"/>
    </location>
</feature>
<dbReference type="GO" id="GO:0043531">
    <property type="term" value="F:ADP binding"/>
    <property type="evidence" value="ECO:0007669"/>
    <property type="project" value="InterPro"/>
</dbReference>
<evidence type="ECO:0000256" key="5">
    <source>
        <dbReference type="ARBA" id="ARBA00022821"/>
    </source>
</evidence>
<dbReference type="Pfam" id="PF23598">
    <property type="entry name" value="LRR_14"/>
    <property type="match status" value="2"/>
</dbReference>
<dbReference type="InterPro" id="IPR041118">
    <property type="entry name" value="Rx_N"/>
</dbReference>
<dbReference type="PANTHER" id="PTHR23155:SF1114">
    <property type="entry name" value="OS02G0475500 PROTEIN"/>
    <property type="match status" value="1"/>
</dbReference>
<name>A0A3L6GBL8_MAIZE</name>
<evidence type="ECO:0000259" key="8">
    <source>
        <dbReference type="Pfam" id="PF00931"/>
    </source>
</evidence>
<dbReference type="AlphaFoldDB" id="A0A3L6GBL8"/>
<evidence type="ECO:0000313" key="12">
    <source>
        <dbReference type="EMBL" id="PWZ44455.1"/>
    </source>
</evidence>
<dbReference type="InterPro" id="IPR036388">
    <property type="entry name" value="WH-like_DNA-bd_sf"/>
</dbReference>
<feature type="domain" description="Disease resistance protein winged helix" evidence="10">
    <location>
        <begin position="664"/>
        <end position="736"/>
    </location>
</feature>
<dbReference type="InterPro" id="IPR032675">
    <property type="entry name" value="LRR_dom_sf"/>
</dbReference>
<dbReference type="ExpressionAtlas" id="A0A3L6GBL8">
    <property type="expression patterns" value="baseline and differential"/>
</dbReference>
<reference evidence="12" key="1">
    <citation type="journal article" date="2018" name="Nat. Genet.">
        <title>Extensive intraspecific gene order and gene structural variations between Mo17 and other maize genomes.</title>
        <authorList>
            <person name="Sun S."/>
            <person name="Zhou Y."/>
            <person name="Chen J."/>
            <person name="Shi J."/>
            <person name="Zhao H."/>
            <person name="Zhao H."/>
            <person name="Song W."/>
            <person name="Zhang M."/>
            <person name="Cui Y."/>
            <person name="Dong X."/>
            <person name="Liu H."/>
            <person name="Ma X."/>
            <person name="Jiao Y."/>
            <person name="Wang B."/>
            <person name="Wei X."/>
            <person name="Stein J.C."/>
            <person name="Glaubitz J.C."/>
            <person name="Lu F."/>
            <person name="Yu G."/>
            <person name="Liang C."/>
            <person name="Fengler K."/>
            <person name="Li B."/>
            <person name="Rafalski A."/>
            <person name="Schnable P.S."/>
            <person name="Ware D.H."/>
            <person name="Buckler E.S."/>
            <person name="Lai J."/>
        </authorList>
    </citation>
    <scope>NUCLEOTIDE SEQUENCE [LARGE SCALE GENOMIC DNA]</scope>
    <source>
        <tissue evidence="12">Seedling</tissue>
    </source>
</reference>
<keyword evidence="5" id="KW-0611">Plant defense</keyword>
<evidence type="ECO:0000256" key="7">
    <source>
        <dbReference type="SAM" id="MobiDB-lite"/>
    </source>
</evidence>
<keyword evidence="4" id="KW-0547">Nucleotide-binding</keyword>
<comment type="caution">
    <text evidence="12">The sequence shown here is derived from an EMBL/GenBank/DDBJ whole genome shotgun (WGS) entry which is preliminary data.</text>
</comment>
<dbReference type="InterPro" id="IPR044974">
    <property type="entry name" value="Disease_R_plants"/>
</dbReference>
<dbReference type="Pfam" id="PF00931">
    <property type="entry name" value="NB-ARC"/>
    <property type="match status" value="2"/>
</dbReference>
<evidence type="ECO:0000259" key="9">
    <source>
        <dbReference type="Pfam" id="PF18052"/>
    </source>
</evidence>
<dbReference type="Gene3D" id="3.80.10.10">
    <property type="entry name" value="Ribonuclease Inhibitor"/>
    <property type="match status" value="2"/>
</dbReference>
<dbReference type="EMBL" id="NCVQ01000002">
    <property type="protein sequence ID" value="PWZ44455.1"/>
    <property type="molecule type" value="Genomic_DNA"/>
</dbReference>
<dbReference type="Pfam" id="PF18052">
    <property type="entry name" value="Rx_N"/>
    <property type="match status" value="1"/>
</dbReference>
<comment type="similarity">
    <text evidence="1">Belongs to the disease resistance NB-LRR family.</text>
</comment>
<sequence length="1240" mass="140903">MEATALSLGKAVLGGALSYAKSKAAEEVALQLGVEDDVTFITDELQMMQSFLMTADEERNQTKVVTTWVTQVRDLAYNVEDSLMDFGIDVGKKPIWGCIPRSSCDRRRIAKEVKKLRSKVEDVSNRNLRYRLIKDGSRSKPAGAAEQTTASDGVERQKPKADLLQLVTSKEVDLRVVAVCGTTGDRGKTAAIHEVYDHPSVASRYGLRAWVRLIHPFNPEEFLRSMVRQFLENFHDKPQGGEEATNVGATVLLKMDKMNQSDLVHTFTTQLSSNSYLIVIDDLCTVEEWQCIRRFFPDNKKESRIIVSTQQVEVAGLCTEQPYQMSEFKQLPYDQTLYLFHRKVISEIQEEYQPPKSTGNSFSTSTTGKKFDRMRTMTLNDDVLVGRKTEKSEVIDLIGQPSDKLCKVISVWGMGGLGKTTLVRSIYRSQQLDDWNWKRAWVTAPRPFDNKVLITTLASQLLPDDDPSKKQLRDYDLLKTLLRDDYNKKLDDLREKIDQFLQNENCLIVLDDLSSIEDWNLVRDQWAKAKSIIVTTREYSVAKYCSGGDMNTHKLQVLQEEDALALFLKKVFNNHTENTNLGTDMLDQAALIIKKCHGLPLAISAIGGFLANKPKTATEWRKVNDRIRAELDMNPELRSIKTVLMRSYDGLPYHLKSAFLYMSIFPEDYKIKRKRLVRRWIAEGYCRGMHGMSAEEVGDRYFEELLDRSMILLLEEDTKYGGAIDSCQLHDIIREICILKAREENLAFTLEEGCCLSDAQGTIRHLAIGSNWKRDKDVLVESMLDLSHVRSLTVFGDWKPFFISDKMRFLRVLDLGDTLGLRDRHLDQIGQLLHLKYLSIRGCYNICCLPSCLGNLRHLQTLDGRGTSIGSFPSAITKLQKLEQLLASGDDDGFAYHYRHDSSSKSCLFPDFENHLIYDPRSVSHDAMPRIVQDAFLLWHSEMSDGSRRVREYVPMRKNNCCTSLLYHIRMGLLLFLFCLSNMAEGFNTRDVFNTFSMFLFGGVKAPRGIRKLKALHTLGVVDVSRSKTVLKELEELTQLRKLGVAGVHSKYSNKFWSVISANKQLRSLSVKGLGLDSCFGGDLLPPIHLESLKLEGKLVRINEWIHKLQNLSKLQLCDTEIDSADPMQAIGQLPNLTMLTLCHGSFMDNSELLFHGPSSFPELMVLKLKDVDCEMVSFKEQAMPKLELIHADFQGGICGLAFLASLKEIRLGTRTRDTLKKDLQKQLTGDLERVNLKLL</sequence>
<keyword evidence="3" id="KW-0677">Repeat</keyword>
<evidence type="ECO:0000256" key="1">
    <source>
        <dbReference type="ARBA" id="ARBA00008894"/>
    </source>
</evidence>
<evidence type="ECO:0000256" key="3">
    <source>
        <dbReference type="ARBA" id="ARBA00022737"/>
    </source>
</evidence>
<dbReference type="GO" id="GO:0009626">
    <property type="term" value="P:plant-type hypersensitive response"/>
    <property type="evidence" value="ECO:0007669"/>
    <property type="project" value="UniProtKB-ARBA"/>
</dbReference>
<dbReference type="InterPro" id="IPR042197">
    <property type="entry name" value="Apaf_helical"/>
</dbReference>
<evidence type="ECO:0000259" key="11">
    <source>
        <dbReference type="Pfam" id="PF23598"/>
    </source>
</evidence>
<keyword evidence="6" id="KW-0175">Coiled coil</keyword>
<dbReference type="Pfam" id="PF23559">
    <property type="entry name" value="WHD_DRP"/>
    <property type="match status" value="1"/>
</dbReference>
<evidence type="ECO:0000256" key="6">
    <source>
        <dbReference type="ARBA" id="ARBA00023054"/>
    </source>
</evidence>
<keyword evidence="2" id="KW-0433">Leucine-rich repeat</keyword>
<dbReference type="GO" id="GO:0042742">
    <property type="term" value="P:defense response to bacterium"/>
    <property type="evidence" value="ECO:0007669"/>
    <property type="project" value="UniProtKB-ARBA"/>
</dbReference>
<dbReference type="FunFam" id="1.10.10.10:FF:000322">
    <property type="entry name" value="Probable disease resistance protein At1g63360"/>
    <property type="match status" value="1"/>
</dbReference>
<dbReference type="SUPFAM" id="SSF52047">
    <property type="entry name" value="RNI-like"/>
    <property type="match status" value="1"/>
</dbReference>
<dbReference type="Gene3D" id="1.20.5.4130">
    <property type="match status" value="1"/>
</dbReference>
<accession>A0A3L6GBL8</accession>
<dbReference type="Gene3D" id="1.10.8.430">
    <property type="entry name" value="Helical domain of apoptotic protease-activating factors"/>
    <property type="match status" value="1"/>
</dbReference>
<feature type="domain" description="Disease resistance R13L4/SHOC-2-like LRR" evidence="11">
    <location>
        <begin position="788"/>
        <end position="888"/>
    </location>
</feature>
<dbReference type="Gene3D" id="1.10.10.10">
    <property type="entry name" value="Winged helix-like DNA-binding domain superfamily/Winged helix DNA-binding domain"/>
    <property type="match status" value="1"/>
</dbReference>
<feature type="domain" description="Disease resistance R13L4/SHOC-2-like LRR" evidence="11">
    <location>
        <begin position="1003"/>
        <end position="1224"/>
    </location>
</feature>
<gene>
    <name evidence="12" type="primary">RPM1_16</name>
    <name evidence="12" type="ORF">Zm00014a_002800</name>
</gene>
<dbReference type="InterPro" id="IPR002182">
    <property type="entry name" value="NB-ARC"/>
</dbReference>
<dbReference type="InterPro" id="IPR055414">
    <property type="entry name" value="LRR_R13L4/SHOC2-like"/>
</dbReference>
<feature type="domain" description="NB-ARC" evidence="8">
    <location>
        <begin position="406"/>
        <end position="575"/>
    </location>
</feature>
<dbReference type="Proteomes" id="UP000251960">
    <property type="component" value="Chromosome 10"/>
</dbReference>
<dbReference type="GO" id="GO:0002758">
    <property type="term" value="P:innate immune response-activating signaling pathway"/>
    <property type="evidence" value="ECO:0007669"/>
    <property type="project" value="UniProtKB-ARBA"/>
</dbReference>
<dbReference type="PRINTS" id="PR00364">
    <property type="entry name" value="DISEASERSIST"/>
</dbReference>
<dbReference type="InterPro" id="IPR038005">
    <property type="entry name" value="RX-like_CC"/>
</dbReference>
<protein>
    <submittedName>
        <fullName evidence="12">Disease resistance protein RPM1</fullName>
    </submittedName>
</protein>
<evidence type="ECO:0000259" key="10">
    <source>
        <dbReference type="Pfam" id="PF23559"/>
    </source>
</evidence>